<keyword evidence="3" id="KW-1185">Reference proteome</keyword>
<gene>
    <name evidence="2" type="ORF">CHIRRI_LOCUS5021</name>
</gene>
<feature type="chain" id="PRO_5040370800" evidence="1">
    <location>
        <begin position="21"/>
        <end position="107"/>
    </location>
</feature>
<dbReference type="Proteomes" id="UP001153620">
    <property type="component" value="Chromosome 2"/>
</dbReference>
<evidence type="ECO:0000313" key="2">
    <source>
        <dbReference type="EMBL" id="CAG9802106.1"/>
    </source>
</evidence>
<name>A0A9N9WS66_9DIPT</name>
<dbReference type="EMBL" id="OU895878">
    <property type="protein sequence ID" value="CAG9802106.1"/>
    <property type="molecule type" value="Genomic_DNA"/>
</dbReference>
<evidence type="ECO:0000256" key="1">
    <source>
        <dbReference type="SAM" id="SignalP"/>
    </source>
</evidence>
<protein>
    <submittedName>
        <fullName evidence="2">Uncharacterized protein</fullName>
    </submittedName>
</protein>
<reference evidence="2" key="2">
    <citation type="submission" date="2022-10" db="EMBL/GenBank/DDBJ databases">
        <authorList>
            <consortium name="ENA_rothamsted_submissions"/>
            <consortium name="culmorum"/>
            <person name="King R."/>
        </authorList>
    </citation>
    <scope>NUCLEOTIDE SEQUENCE</scope>
</reference>
<evidence type="ECO:0000313" key="3">
    <source>
        <dbReference type="Proteomes" id="UP001153620"/>
    </source>
</evidence>
<sequence length="107" mass="11926">MERELFLICTILISINWIFCGSPTFNPEEPSPRSTNENLCPLCEDVYANNVPPSKNDNCDPGSLEKMFSKSTTNDTVVVIGACSGTIVWKGFQGWADFRVFPSKPLF</sequence>
<reference evidence="2" key="1">
    <citation type="submission" date="2022-01" db="EMBL/GenBank/DDBJ databases">
        <authorList>
            <person name="King R."/>
        </authorList>
    </citation>
    <scope>NUCLEOTIDE SEQUENCE</scope>
</reference>
<keyword evidence="1" id="KW-0732">Signal</keyword>
<dbReference type="AlphaFoldDB" id="A0A9N9WS66"/>
<accession>A0A9N9WS66</accession>
<proteinExistence type="predicted"/>
<organism evidence="2 3">
    <name type="scientific">Chironomus riparius</name>
    <dbReference type="NCBI Taxonomy" id="315576"/>
    <lineage>
        <taxon>Eukaryota</taxon>
        <taxon>Metazoa</taxon>
        <taxon>Ecdysozoa</taxon>
        <taxon>Arthropoda</taxon>
        <taxon>Hexapoda</taxon>
        <taxon>Insecta</taxon>
        <taxon>Pterygota</taxon>
        <taxon>Neoptera</taxon>
        <taxon>Endopterygota</taxon>
        <taxon>Diptera</taxon>
        <taxon>Nematocera</taxon>
        <taxon>Chironomoidea</taxon>
        <taxon>Chironomidae</taxon>
        <taxon>Chironominae</taxon>
        <taxon>Chironomus</taxon>
    </lineage>
</organism>
<feature type="signal peptide" evidence="1">
    <location>
        <begin position="1"/>
        <end position="20"/>
    </location>
</feature>